<sequence length="117" mass="14238">MLYEMRVYDVCPGKMEAIIERFDKHVVALFEKHGMLIKHFWVDADDANNRLYYVVEHPDMESRNVNYERFRSDPEWIEVKRLSELNGPLTQKQESFFMHNASFFKKTKPTYRMERIK</sequence>
<dbReference type="InterPro" id="IPR011008">
    <property type="entry name" value="Dimeric_a/b-barrel"/>
</dbReference>
<reference evidence="2 3" key="1">
    <citation type="submission" date="2016-11" db="EMBL/GenBank/DDBJ databases">
        <title>Paenibacillus species isolates.</title>
        <authorList>
            <person name="Beno S.M."/>
        </authorList>
    </citation>
    <scope>NUCLEOTIDE SEQUENCE [LARGE SCALE GENOMIC DNA]</scope>
    <source>
        <strain evidence="2 3">FSL R5-0378</strain>
    </source>
</reference>
<gene>
    <name evidence="2" type="ORF">BK138_32635</name>
</gene>
<accession>A0A1R1E567</accession>
<dbReference type="Proteomes" id="UP000187172">
    <property type="component" value="Unassembled WGS sequence"/>
</dbReference>
<dbReference type="Gene3D" id="3.30.70.100">
    <property type="match status" value="1"/>
</dbReference>
<comment type="caution">
    <text evidence="2">The sequence shown here is derived from an EMBL/GenBank/DDBJ whole genome shotgun (WGS) entry which is preliminary data.</text>
</comment>
<dbReference type="SUPFAM" id="SSF54909">
    <property type="entry name" value="Dimeric alpha+beta barrel"/>
    <property type="match status" value="1"/>
</dbReference>
<evidence type="ECO:0000259" key="1">
    <source>
        <dbReference type="Pfam" id="PF07978"/>
    </source>
</evidence>
<dbReference type="RefSeq" id="WP_076176526.1">
    <property type="nucleotide sequence ID" value="NZ_MRTP01000019.1"/>
</dbReference>
<proteinExistence type="predicted"/>
<name>A0A1R1E567_9BACL</name>
<protein>
    <submittedName>
        <fullName evidence="2">NIPSNAP family protein</fullName>
    </submittedName>
</protein>
<evidence type="ECO:0000313" key="3">
    <source>
        <dbReference type="Proteomes" id="UP000187172"/>
    </source>
</evidence>
<organism evidence="2 3">
    <name type="scientific">Paenibacillus rhizosphaerae</name>
    <dbReference type="NCBI Taxonomy" id="297318"/>
    <lineage>
        <taxon>Bacteria</taxon>
        <taxon>Bacillati</taxon>
        <taxon>Bacillota</taxon>
        <taxon>Bacilli</taxon>
        <taxon>Bacillales</taxon>
        <taxon>Paenibacillaceae</taxon>
        <taxon>Paenibacillus</taxon>
    </lineage>
</organism>
<dbReference type="InterPro" id="IPR012577">
    <property type="entry name" value="NIPSNAP"/>
</dbReference>
<dbReference type="Pfam" id="PF07978">
    <property type="entry name" value="NIPSNAP"/>
    <property type="match status" value="1"/>
</dbReference>
<keyword evidence="3" id="KW-1185">Reference proteome</keyword>
<dbReference type="AlphaFoldDB" id="A0A1R1E567"/>
<feature type="domain" description="NIPSNAP" evidence="1">
    <location>
        <begin position="3"/>
        <end position="103"/>
    </location>
</feature>
<dbReference type="STRING" id="297318.BK138_32635"/>
<evidence type="ECO:0000313" key="2">
    <source>
        <dbReference type="EMBL" id="OMF46966.1"/>
    </source>
</evidence>
<dbReference type="EMBL" id="MRTP01000019">
    <property type="protein sequence ID" value="OMF46966.1"/>
    <property type="molecule type" value="Genomic_DNA"/>
</dbReference>